<dbReference type="KEGG" id="pyr:P186_1781"/>
<dbReference type="STRING" id="1104324.P186_1781"/>
<protein>
    <submittedName>
        <fullName evidence="1">Uncharacterized protein</fullName>
    </submittedName>
</protein>
<name>G7VH18_9CREN</name>
<dbReference type="HOGENOM" id="CLU_3283013_0_0_2"/>
<gene>
    <name evidence="1" type="ORF">P186_1781</name>
</gene>
<sequence>MVKPPGVFRERGGLIVPPLVGGVRPGGCVVSHQVYICGSV</sequence>
<reference evidence="1 2" key="1">
    <citation type="journal article" date="2012" name="J. Bacteriol.">
        <title>Complete genome sequence of strain 1860, a crenarchaeon of the genus pyrobaculum able to grow with various electron acceptors.</title>
        <authorList>
            <person name="Mardanov A.V."/>
            <person name="Gumerov V.M."/>
            <person name="Slobodkina G.B."/>
            <person name="Beletsky A.V."/>
            <person name="Bonch-Osmolovskaya E.A."/>
            <person name="Ravin N.V."/>
            <person name="Skryabin K.G."/>
        </authorList>
    </citation>
    <scope>NUCLEOTIDE SEQUENCE [LARGE SCALE GENOMIC DNA]</scope>
    <source>
        <strain evidence="1 2">1860</strain>
    </source>
</reference>
<dbReference type="BioCyc" id="PSP1104324:GJSN-1745-MONOMER"/>
<dbReference type="AlphaFoldDB" id="G7VH18"/>
<evidence type="ECO:0000313" key="1">
    <source>
        <dbReference type="EMBL" id="AET33189.1"/>
    </source>
</evidence>
<evidence type="ECO:0000313" key="2">
    <source>
        <dbReference type="Proteomes" id="UP000005867"/>
    </source>
</evidence>
<dbReference type="EMBL" id="CP003098">
    <property type="protein sequence ID" value="AET33189.1"/>
    <property type="molecule type" value="Genomic_DNA"/>
</dbReference>
<organism evidence="1 2">
    <name type="scientific">Pyrobaculum ferrireducens</name>
    <dbReference type="NCBI Taxonomy" id="1104324"/>
    <lineage>
        <taxon>Archaea</taxon>
        <taxon>Thermoproteota</taxon>
        <taxon>Thermoprotei</taxon>
        <taxon>Thermoproteales</taxon>
        <taxon>Thermoproteaceae</taxon>
        <taxon>Pyrobaculum</taxon>
    </lineage>
</organism>
<dbReference type="Proteomes" id="UP000005867">
    <property type="component" value="Chromosome"/>
</dbReference>
<accession>G7VH18</accession>
<proteinExistence type="predicted"/>
<keyword evidence="2" id="KW-1185">Reference proteome</keyword>